<comment type="caution">
    <text evidence="2">The sequence shown here is derived from an EMBL/GenBank/DDBJ whole genome shotgun (WGS) entry which is preliminary data.</text>
</comment>
<dbReference type="Pfam" id="PF14559">
    <property type="entry name" value="TPR_19"/>
    <property type="match status" value="1"/>
</dbReference>
<keyword evidence="1" id="KW-0802">TPR repeat</keyword>
<organism evidence="2 3">
    <name type="scientific">Aliarcobacter skirrowii</name>
    <dbReference type="NCBI Taxonomy" id="28200"/>
    <lineage>
        <taxon>Bacteria</taxon>
        <taxon>Pseudomonadati</taxon>
        <taxon>Campylobacterota</taxon>
        <taxon>Epsilonproteobacteria</taxon>
        <taxon>Campylobacterales</taxon>
        <taxon>Arcobacteraceae</taxon>
        <taxon>Aliarcobacter</taxon>
    </lineage>
</organism>
<protein>
    <submittedName>
        <fullName evidence="2">Porin family protein</fullName>
    </submittedName>
</protein>
<dbReference type="Proteomes" id="UP001283691">
    <property type="component" value="Unassembled WGS sequence"/>
</dbReference>
<sequence>MNKELNKKLIFNIFFLPTLIFANENYSNEYFQKALDSYNNRAFQDSYLVFKEYLKKDKLDSNFTFILARSAYEIGKFEEAETLYKNLLEETPNNSRIKLELAQTYFQQKKYEEAKVLYKEVLEDKTLPMYVKKNIKLTLDSLKKRSQKNFIKTTLSVGYGYDSNVNNNSSDDYVFLGNLPLEIEDKKSDQVAEYLLSLNHTYKLKDDLTIDNKFISYTQDYNHQSDNDLSLVIFGTGLSYYKDKLKISLAFDVNLVWLDDKTYLNNYVLTPSLQMQLNSDLIYKSNLKVIKKDFKQSDYEFRDSTYYEFKNSLVSISENFGINTLSFSLGTDNKDRSKAWNVDYNFASLKYENLYPLTPSTILSSSIEFYKDRYKIKENFLYDNKKKDNRFTFDLGVLKSINKNLSLGATFRYIDNKSNQNIYQYDKHIIRTNLYYSF</sequence>
<proteinExistence type="predicted"/>
<reference evidence="2" key="1">
    <citation type="journal article" date="2023" name="Front. Microbiol.">
        <title>Genomic diversity and taxonomic marker for Arcobacter species.</title>
        <authorList>
            <person name="Zhou G."/>
            <person name="Gu Y."/>
            <person name="Wang H."/>
            <person name="Chen X."/>
            <person name="Zhang X."/>
            <person name="Shao Z."/>
            <person name="Yan X."/>
            <person name="Zhang J."/>
            <person name="Zhang M."/>
        </authorList>
    </citation>
    <scope>NUCLEOTIDE SEQUENCE</scope>
    <source>
        <strain evidence="2">BJSY19SF1-2</strain>
    </source>
</reference>
<evidence type="ECO:0000313" key="2">
    <source>
        <dbReference type="EMBL" id="MDX4068888.1"/>
    </source>
</evidence>
<dbReference type="InterPro" id="IPR019734">
    <property type="entry name" value="TPR_rpt"/>
</dbReference>
<dbReference type="PROSITE" id="PS50005">
    <property type="entry name" value="TPR"/>
    <property type="match status" value="1"/>
</dbReference>
<accession>A0AAW9D9E5</accession>
<evidence type="ECO:0000256" key="1">
    <source>
        <dbReference type="PROSITE-ProRule" id="PRU00339"/>
    </source>
</evidence>
<dbReference type="EMBL" id="JAUQUR010000002">
    <property type="protein sequence ID" value="MDX4068888.1"/>
    <property type="molecule type" value="Genomic_DNA"/>
</dbReference>
<evidence type="ECO:0000313" key="3">
    <source>
        <dbReference type="Proteomes" id="UP001283691"/>
    </source>
</evidence>
<feature type="repeat" description="TPR" evidence="1">
    <location>
        <begin position="61"/>
        <end position="94"/>
    </location>
</feature>
<dbReference type="RefSeq" id="WP_319047743.1">
    <property type="nucleotide sequence ID" value="NZ_JAUQUR010000002.1"/>
</dbReference>
<dbReference type="Gene3D" id="1.25.40.10">
    <property type="entry name" value="Tetratricopeptide repeat domain"/>
    <property type="match status" value="1"/>
</dbReference>
<dbReference type="InterPro" id="IPR011990">
    <property type="entry name" value="TPR-like_helical_dom_sf"/>
</dbReference>
<name>A0AAW9D9E5_9BACT</name>
<gene>
    <name evidence="2" type="ORF">Q6A80_04030</name>
</gene>
<dbReference type="AlphaFoldDB" id="A0AAW9D9E5"/>
<dbReference type="SUPFAM" id="SSF48452">
    <property type="entry name" value="TPR-like"/>
    <property type="match status" value="1"/>
</dbReference>
<reference evidence="2" key="2">
    <citation type="submission" date="2023-07" db="EMBL/GenBank/DDBJ databases">
        <authorList>
            <person name="Zhang M."/>
            <person name="Zhou G."/>
        </authorList>
    </citation>
    <scope>NUCLEOTIDE SEQUENCE</scope>
    <source>
        <strain evidence="2">BJSY19SF1-2</strain>
    </source>
</reference>